<dbReference type="EMBL" id="BART01009760">
    <property type="protein sequence ID" value="GAG80563.1"/>
    <property type="molecule type" value="Genomic_DNA"/>
</dbReference>
<name>X1B8V7_9ZZZZ</name>
<reference evidence="1" key="1">
    <citation type="journal article" date="2014" name="Front. Microbiol.">
        <title>High frequency of phylogenetically diverse reductive dehalogenase-homologous genes in deep subseafloor sedimentary metagenomes.</title>
        <authorList>
            <person name="Kawai M."/>
            <person name="Futagami T."/>
            <person name="Toyoda A."/>
            <person name="Takaki Y."/>
            <person name="Nishi S."/>
            <person name="Hori S."/>
            <person name="Arai W."/>
            <person name="Tsubouchi T."/>
            <person name="Morono Y."/>
            <person name="Uchiyama I."/>
            <person name="Ito T."/>
            <person name="Fujiyama A."/>
            <person name="Inagaki F."/>
            <person name="Takami H."/>
        </authorList>
    </citation>
    <scope>NUCLEOTIDE SEQUENCE</scope>
    <source>
        <strain evidence="1">Expedition CK06-06</strain>
    </source>
</reference>
<evidence type="ECO:0000313" key="1">
    <source>
        <dbReference type="EMBL" id="GAG80563.1"/>
    </source>
</evidence>
<organism evidence="1">
    <name type="scientific">marine sediment metagenome</name>
    <dbReference type="NCBI Taxonomy" id="412755"/>
    <lineage>
        <taxon>unclassified sequences</taxon>
        <taxon>metagenomes</taxon>
        <taxon>ecological metagenomes</taxon>
    </lineage>
</organism>
<accession>X1B8V7</accession>
<sequence length="63" mass="7249">MRFRVKNEFIYKGKRKHKGTIINVSASLVNRLRKANVIEEPIKESGAEKAIINPKEKAIRSNK</sequence>
<protein>
    <submittedName>
        <fullName evidence="1">Uncharacterized protein</fullName>
    </submittedName>
</protein>
<comment type="caution">
    <text evidence="1">The sequence shown here is derived from an EMBL/GenBank/DDBJ whole genome shotgun (WGS) entry which is preliminary data.</text>
</comment>
<gene>
    <name evidence="1" type="ORF">S01H4_21518</name>
</gene>
<dbReference type="AlphaFoldDB" id="X1B8V7"/>
<proteinExistence type="predicted"/>